<gene>
    <name evidence="3" type="ORF">CTI12_AA112710</name>
</gene>
<reference evidence="3 4" key="1">
    <citation type="journal article" date="2018" name="Mol. Plant">
        <title>The genome of Artemisia annua provides insight into the evolution of Asteraceae family and artemisinin biosynthesis.</title>
        <authorList>
            <person name="Shen Q."/>
            <person name="Zhang L."/>
            <person name="Liao Z."/>
            <person name="Wang S."/>
            <person name="Yan T."/>
            <person name="Shi P."/>
            <person name="Liu M."/>
            <person name="Fu X."/>
            <person name="Pan Q."/>
            <person name="Wang Y."/>
            <person name="Lv Z."/>
            <person name="Lu X."/>
            <person name="Zhang F."/>
            <person name="Jiang W."/>
            <person name="Ma Y."/>
            <person name="Chen M."/>
            <person name="Hao X."/>
            <person name="Li L."/>
            <person name="Tang Y."/>
            <person name="Lv G."/>
            <person name="Zhou Y."/>
            <person name="Sun X."/>
            <person name="Brodelius P.E."/>
            <person name="Rose J.K.C."/>
            <person name="Tang K."/>
        </authorList>
    </citation>
    <scope>NUCLEOTIDE SEQUENCE [LARGE SCALE GENOMIC DNA]</scope>
    <source>
        <strain evidence="4">cv. Huhao1</strain>
        <tissue evidence="3">Leaf</tissue>
    </source>
</reference>
<sequence length="286" mass="33486">MNLMDRIDDEPLPSLGFMETKILKPNSSYLSFGKLRNDANLNDHNMSDDDEPSFMEDGNNENLRRVKGRKGGSSQWQRMKWSDSRVRLLIEVVSCVDDDDGGNVEGAGGSGRRSSGCLQKKGKWKMVSNMMVSKGCEVSPQQCEDKFNDLNKRYKRLNDILGRGVSCRVVENPSLMDSMPRLSAKMKEDGNNGFRAEMNKFFEDPNNSKMQKKEWVRERMLQIQEQRIRIETEAFEMEKRRFKWQRFCDRKDRELEISKLENERLMLENERMTFQVKHPHHVIDSE</sequence>
<feature type="coiled-coil region" evidence="1">
    <location>
        <begin position="250"/>
        <end position="277"/>
    </location>
</feature>
<dbReference type="STRING" id="35608.A0A2U1PTY3"/>
<dbReference type="Proteomes" id="UP000245207">
    <property type="component" value="Unassembled WGS sequence"/>
</dbReference>
<protein>
    <recommendedName>
        <fullName evidence="2">Myb/SANT-like DNA-binding domain-containing protein</fullName>
    </recommendedName>
</protein>
<evidence type="ECO:0000259" key="2">
    <source>
        <dbReference type="Pfam" id="PF13837"/>
    </source>
</evidence>
<accession>A0A2U1PTY3</accession>
<dbReference type="PANTHER" id="PTHR46327:SF9">
    <property type="entry name" value="MYB_SANT-LIKE DNA-BINDING DOMAIN-CONTAINING PROTEIN"/>
    <property type="match status" value="1"/>
</dbReference>
<dbReference type="OrthoDB" id="784295at2759"/>
<dbReference type="InterPro" id="IPR044822">
    <property type="entry name" value="Myb_DNA-bind_4"/>
</dbReference>
<dbReference type="PANTHER" id="PTHR46327">
    <property type="entry name" value="F16F4.11 PROTEIN-RELATED"/>
    <property type="match status" value="1"/>
</dbReference>
<keyword evidence="1" id="KW-0175">Coiled coil</keyword>
<dbReference type="AlphaFoldDB" id="A0A2U1PTY3"/>
<proteinExistence type="predicted"/>
<keyword evidence="4" id="KW-1185">Reference proteome</keyword>
<organism evidence="3 4">
    <name type="scientific">Artemisia annua</name>
    <name type="common">Sweet wormwood</name>
    <dbReference type="NCBI Taxonomy" id="35608"/>
    <lineage>
        <taxon>Eukaryota</taxon>
        <taxon>Viridiplantae</taxon>
        <taxon>Streptophyta</taxon>
        <taxon>Embryophyta</taxon>
        <taxon>Tracheophyta</taxon>
        <taxon>Spermatophyta</taxon>
        <taxon>Magnoliopsida</taxon>
        <taxon>eudicotyledons</taxon>
        <taxon>Gunneridae</taxon>
        <taxon>Pentapetalae</taxon>
        <taxon>asterids</taxon>
        <taxon>campanulids</taxon>
        <taxon>Asterales</taxon>
        <taxon>Asteraceae</taxon>
        <taxon>Asteroideae</taxon>
        <taxon>Anthemideae</taxon>
        <taxon>Artemisiinae</taxon>
        <taxon>Artemisia</taxon>
    </lineage>
</organism>
<dbReference type="EMBL" id="PKPP01000737">
    <property type="protein sequence ID" value="PWA89220.1"/>
    <property type="molecule type" value="Genomic_DNA"/>
</dbReference>
<evidence type="ECO:0000256" key="1">
    <source>
        <dbReference type="SAM" id="Coils"/>
    </source>
</evidence>
<evidence type="ECO:0000313" key="4">
    <source>
        <dbReference type="Proteomes" id="UP000245207"/>
    </source>
</evidence>
<name>A0A2U1PTY3_ARTAN</name>
<dbReference type="Gene3D" id="1.10.10.60">
    <property type="entry name" value="Homeodomain-like"/>
    <property type="match status" value="1"/>
</dbReference>
<evidence type="ECO:0000313" key="3">
    <source>
        <dbReference type="EMBL" id="PWA89220.1"/>
    </source>
</evidence>
<dbReference type="Pfam" id="PF13837">
    <property type="entry name" value="Myb_DNA-bind_4"/>
    <property type="match status" value="1"/>
</dbReference>
<feature type="domain" description="Myb/SANT-like DNA-binding" evidence="2">
    <location>
        <begin position="78"/>
        <end position="171"/>
    </location>
</feature>
<comment type="caution">
    <text evidence="3">The sequence shown here is derived from an EMBL/GenBank/DDBJ whole genome shotgun (WGS) entry which is preliminary data.</text>
</comment>